<evidence type="ECO:0000256" key="1">
    <source>
        <dbReference type="ARBA" id="ARBA00005594"/>
    </source>
</evidence>
<dbReference type="Pfam" id="PF00133">
    <property type="entry name" value="tRNA-synt_1"/>
    <property type="match status" value="1"/>
</dbReference>
<dbReference type="CDD" id="cd00812">
    <property type="entry name" value="LeuRS_core"/>
    <property type="match status" value="1"/>
</dbReference>
<keyword evidence="16" id="KW-1185">Reference proteome</keyword>
<dbReference type="PANTHER" id="PTHR43740">
    <property type="entry name" value="LEUCYL-TRNA SYNTHETASE"/>
    <property type="match status" value="1"/>
</dbReference>
<evidence type="ECO:0000256" key="4">
    <source>
        <dbReference type="ARBA" id="ARBA00022741"/>
    </source>
</evidence>
<evidence type="ECO:0000259" key="11">
    <source>
        <dbReference type="Pfam" id="PF00133"/>
    </source>
</evidence>
<dbReference type="Gene3D" id="3.40.50.620">
    <property type="entry name" value="HUPs"/>
    <property type="match status" value="2"/>
</dbReference>
<dbReference type="InterPro" id="IPR009008">
    <property type="entry name" value="Val/Leu/Ile-tRNA-synth_edit"/>
</dbReference>
<dbReference type="InterPro" id="IPR009080">
    <property type="entry name" value="tRNAsynth_Ia_anticodon-bd"/>
</dbReference>
<dbReference type="GO" id="GO:0004823">
    <property type="term" value="F:leucine-tRNA ligase activity"/>
    <property type="evidence" value="ECO:0007669"/>
    <property type="project" value="UniProtKB-EC"/>
</dbReference>
<comment type="catalytic activity">
    <reaction evidence="8 9">
        <text>tRNA(Leu) + L-leucine + ATP = L-leucyl-tRNA(Leu) + AMP + diphosphate</text>
        <dbReference type="Rhea" id="RHEA:11688"/>
        <dbReference type="Rhea" id="RHEA-COMP:9613"/>
        <dbReference type="Rhea" id="RHEA-COMP:9622"/>
        <dbReference type="ChEBI" id="CHEBI:30616"/>
        <dbReference type="ChEBI" id="CHEBI:33019"/>
        <dbReference type="ChEBI" id="CHEBI:57427"/>
        <dbReference type="ChEBI" id="CHEBI:78442"/>
        <dbReference type="ChEBI" id="CHEBI:78494"/>
        <dbReference type="ChEBI" id="CHEBI:456215"/>
        <dbReference type="EC" id="6.1.1.4"/>
    </reaction>
</comment>
<keyword evidence="3 9" id="KW-0436">Ligase</keyword>
<evidence type="ECO:0000256" key="3">
    <source>
        <dbReference type="ARBA" id="ARBA00022598"/>
    </source>
</evidence>
<proteinExistence type="inferred from homology"/>
<feature type="domain" description="Methionyl/Valyl/Leucyl/Isoleucyl-tRNA synthetase anticodon-binding" evidence="12">
    <location>
        <begin position="612"/>
        <end position="711"/>
    </location>
</feature>
<keyword evidence="7 9" id="KW-0030">Aminoacyl-tRNA synthetase</keyword>
<dbReference type="SUPFAM" id="SSF50677">
    <property type="entry name" value="ValRS/IleRS/LeuRS editing domain"/>
    <property type="match status" value="1"/>
</dbReference>
<feature type="domain" description="Aminoacyl-tRNA synthetase class Ia" evidence="11">
    <location>
        <begin position="376"/>
        <end position="577"/>
    </location>
</feature>
<dbReference type="RefSeq" id="WP_129734403.1">
    <property type="nucleotide sequence ID" value="NZ_PRLM01000001.1"/>
</dbReference>
<dbReference type="InterPro" id="IPR002302">
    <property type="entry name" value="Leu-tRNA-ligase"/>
</dbReference>
<dbReference type="EMBL" id="PRLM01000001">
    <property type="protein sequence ID" value="RYC75196.1"/>
    <property type="molecule type" value="Genomic_DNA"/>
</dbReference>
<evidence type="ECO:0000256" key="8">
    <source>
        <dbReference type="ARBA" id="ARBA00047469"/>
    </source>
</evidence>
<keyword evidence="4 9" id="KW-0547">Nucleotide-binding</keyword>
<reference evidence="15 16" key="2">
    <citation type="journal article" date="2020" name="Cell Rep.">
        <title>Acquisition and Adaptation of Ultra-small Parasitic Reduced Genome Bacteria to Mammalian Hosts.</title>
        <authorList>
            <person name="McLean J.S."/>
            <person name="Bor B."/>
            <person name="Kerns K.A."/>
            <person name="Liu Q."/>
            <person name="To T.T."/>
            <person name="Solden L."/>
            <person name="Hendrickson E.L."/>
            <person name="Wrighton K."/>
            <person name="Shi W."/>
            <person name="He X."/>
        </authorList>
    </citation>
    <scope>NUCLEOTIDE SEQUENCE [LARGE SCALE GENOMIC DNA]</scope>
    <source>
        <strain evidence="15 16">TM7_G3_2_Rum_HOT_351B</strain>
    </source>
</reference>
<dbReference type="InterPro" id="IPR013155">
    <property type="entry name" value="M/V/L/I-tRNA-synth_anticd-bd"/>
</dbReference>
<dbReference type="Proteomes" id="UP001191019">
    <property type="component" value="Unassembled WGS sequence"/>
</dbReference>
<protein>
    <recommendedName>
        <fullName evidence="9">Leucine--tRNA ligase</fullName>
        <ecNumber evidence="9">6.1.1.4</ecNumber>
    </recommendedName>
    <alternativeName>
        <fullName evidence="9">Leucyl-tRNA synthetase</fullName>
        <shortName evidence="9">LeuRS</shortName>
    </alternativeName>
</protein>
<gene>
    <name evidence="9 15" type="primary">leuS</name>
    <name evidence="15" type="ORF">G3RUM_00139</name>
</gene>
<evidence type="ECO:0000256" key="6">
    <source>
        <dbReference type="ARBA" id="ARBA00022917"/>
    </source>
</evidence>
<dbReference type="InterPro" id="IPR001412">
    <property type="entry name" value="aa-tRNA-synth_I_CS"/>
</dbReference>
<dbReference type="InterPro" id="IPR002300">
    <property type="entry name" value="aa-tRNA-synth_Ia"/>
</dbReference>
<evidence type="ECO:0000313" key="16">
    <source>
        <dbReference type="Proteomes" id="UP001191019"/>
    </source>
</evidence>
<comment type="similarity">
    <text evidence="1 9 10">Belongs to the class-I aminoacyl-tRNA synthetase family.</text>
</comment>
<dbReference type="HAMAP" id="MF_00049_B">
    <property type="entry name" value="Leu_tRNA_synth_B"/>
    <property type="match status" value="1"/>
</dbReference>
<evidence type="ECO:0000259" key="12">
    <source>
        <dbReference type="Pfam" id="PF08264"/>
    </source>
</evidence>
<dbReference type="PROSITE" id="PS00178">
    <property type="entry name" value="AA_TRNA_LIGASE_I"/>
    <property type="match status" value="1"/>
</dbReference>
<keyword evidence="5 9" id="KW-0067">ATP-binding</keyword>
<dbReference type="InterPro" id="IPR015413">
    <property type="entry name" value="Methionyl/Leucyl_tRNA_Synth"/>
</dbReference>
<feature type="short sequence motif" description="'KMSKS' region" evidence="9">
    <location>
        <begin position="537"/>
        <end position="541"/>
    </location>
</feature>
<dbReference type="Gene3D" id="3.90.740.10">
    <property type="entry name" value="Valyl/Leucyl/Isoleucyl-tRNA synthetase, editing domain"/>
    <property type="match status" value="1"/>
</dbReference>
<dbReference type="Pfam" id="PF13603">
    <property type="entry name" value="tRNA-synt_1_2"/>
    <property type="match status" value="1"/>
</dbReference>
<dbReference type="Gene3D" id="1.10.730.10">
    <property type="entry name" value="Isoleucyl-tRNA Synthetase, Domain 1"/>
    <property type="match status" value="1"/>
</dbReference>
<keyword evidence="6 9" id="KW-0648">Protein biosynthesis</keyword>
<name>A0ABY0FMR8_9BACT</name>
<dbReference type="SUPFAM" id="SSF52374">
    <property type="entry name" value="Nucleotidylyl transferase"/>
    <property type="match status" value="1"/>
</dbReference>
<keyword evidence="2 9" id="KW-0963">Cytoplasm</keyword>
<dbReference type="InterPro" id="IPR014729">
    <property type="entry name" value="Rossmann-like_a/b/a_fold"/>
</dbReference>
<feature type="domain" description="Methionyl/Leucyl tRNA synthetase" evidence="13">
    <location>
        <begin position="40"/>
        <end position="182"/>
    </location>
</feature>
<feature type="binding site" evidence="9">
    <location>
        <position position="540"/>
    </location>
    <ligand>
        <name>ATP</name>
        <dbReference type="ChEBI" id="CHEBI:30616"/>
    </ligand>
</feature>
<dbReference type="PANTHER" id="PTHR43740:SF2">
    <property type="entry name" value="LEUCINE--TRNA LIGASE, MITOCHONDRIAL"/>
    <property type="match status" value="1"/>
</dbReference>
<comment type="caution">
    <text evidence="15">The sequence shown here is derived from an EMBL/GenBank/DDBJ whole genome shotgun (WGS) entry which is preliminary data.</text>
</comment>
<feature type="domain" description="Leucyl-tRNA synthetase editing" evidence="14">
    <location>
        <begin position="220"/>
        <end position="358"/>
    </location>
</feature>
<evidence type="ECO:0000259" key="14">
    <source>
        <dbReference type="Pfam" id="PF13603"/>
    </source>
</evidence>
<evidence type="ECO:0000313" key="15">
    <source>
        <dbReference type="EMBL" id="RYC75196.1"/>
    </source>
</evidence>
<dbReference type="InterPro" id="IPR025709">
    <property type="entry name" value="Leu_tRNA-synth_edit"/>
</dbReference>
<comment type="subcellular location">
    <subcellularLocation>
        <location evidence="9">Cytoplasm</location>
    </subcellularLocation>
</comment>
<dbReference type="Pfam" id="PF09334">
    <property type="entry name" value="tRNA-synt_1g"/>
    <property type="match status" value="1"/>
</dbReference>
<dbReference type="SUPFAM" id="SSF47323">
    <property type="entry name" value="Anticodon-binding domain of a subclass of class I aminoacyl-tRNA synthetases"/>
    <property type="match status" value="1"/>
</dbReference>
<dbReference type="PRINTS" id="PR00985">
    <property type="entry name" value="TRNASYNTHLEU"/>
</dbReference>
<organism evidence="15 16">
    <name type="scientific">Candidatus Nanosyncoccus alces</name>
    <dbReference type="NCBI Taxonomy" id="2171997"/>
    <lineage>
        <taxon>Bacteria</taxon>
        <taxon>Candidatus Saccharimonadota</taxon>
        <taxon>Candidatus Nanosyncoccalia</taxon>
        <taxon>Candidatus Nanosyncoccales</taxon>
        <taxon>Candidatus Nanosyncoccaceae</taxon>
        <taxon>Candidatus Nanosyncoccus</taxon>
    </lineage>
</organism>
<dbReference type="EC" id="6.1.1.4" evidence="9"/>
<dbReference type="CDD" id="cd07958">
    <property type="entry name" value="Anticodon_Ia_Leu_BEm"/>
    <property type="match status" value="1"/>
</dbReference>
<evidence type="ECO:0000256" key="2">
    <source>
        <dbReference type="ARBA" id="ARBA00022490"/>
    </source>
</evidence>
<reference evidence="15 16" key="1">
    <citation type="journal article" date="2018" name="bioRxiv">
        <title>Evidence of independent acquisition and adaption of ultra-small bacteria to human hosts across the highly diverse yet reduced genomes of the phylum Saccharibacteria.</title>
        <authorList>
            <person name="McLean J.S."/>
            <person name="Bor B."/>
            <person name="To T.T."/>
            <person name="Liu Q."/>
            <person name="Kearns K.A."/>
            <person name="Solden L.M."/>
            <person name="Wrighton K.C."/>
            <person name="He X."/>
            <person name="Shi W."/>
        </authorList>
    </citation>
    <scope>NUCLEOTIDE SEQUENCE [LARGE SCALE GENOMIC DNA]</scope>
    <source>
        <strain evidence="15 16">TM7_G3_2_Rum_HOT_351B</strain>
    </source>
</reference>
<evidence type="ECO:0000256" key="5">
    <source>
        <dbReference type="ARBA" id="ARBA00022840"/>
    </source>
</evidence>
<evidence type="ECO:0000256" key="10">
    <source>
        <dbReference type="RuleBase" id="RU363035"/>
    </source>
</evidence>
<dbReference type="Pfam" id="PF08264">
    <property type="entry name" value="Anticodon_1"/>
    <property type="match status" value="1"/>
</dbReference>
<comment type="caution">
    <text evidence="9">Lacks conserved residue(s) required for the propagation of feature annotation.</text>
</comment>
<sequence length="753" mass="87056">MERYEPLKIEQKWQKIWEETKPFKATEETGQPKMMLAEMFPYPSGAGLHVGHVRNFTIVDVLTRFYTQQGLNVLRPFGYDTFGLPAENYAIKTGTAPQEVTKINITNFRKQAKRLGYAIDWGREINTSDPEYYKWTQWCFLQLYKKGLAYQKESYQWWCPEDQTVLANEQVENGKCWRCGHEVEKKKMKQWFFKITEYADELLEEIDNLEWPEKIKTMQKNWIGRSTGAEIDFEVVGGAPRITVFTTRPDTIYGATFLVVAPEYTALDSLLTDDTREKVLDYKATALKKSEIERQENKEKTGVFTGSYAINPATKEKIPIWVADYVLAGYGTGAIMAVPAMDDRDHEFAEKFDLPIVETELCDRDLFGTPKTTYRMRDWLISRQRYWGCPIPIAYDKDGNPHPIPEDQLPVLIPEVDDYKPDNSGRSALAKAKDWLKVTIDGEEMTRETDTLDGYACSSWYLWRYASPHDKDAAWDQDAIKYWEPVDYYCGGDHAVAHLLYIRFWCKFFADEGYLPFREPIKRLLYNGYINAPDGKKMSKSKGNVIDPLDVINDGYGADTLRTYEMFIGPYDQDAAWDPRSVGGVYRFLNRCWTLAFATEYSKEDKTINIRHKTIKKVTEDIHRYNFNTAVAALMEYVNELYKIGATTEDVVILAKLLKPFAPHLTSEMLEKLNTNDEWPKWDEKYLVSDTVEVVVQVNGKLRAKLSINQADLSDEEKITQLALSDEKVKKYTDSGVKKTIFVPKAKILNIVI</sequence>
<evidence type="ECO:0000259" key="13">
    <source>
        <dbReference type="Pfam" id="PF09334"/>
    </source>
</evidence>
<accession>A0ABY0FMR8</accession>
<evidence type="ECO:0000256" key="7">
    <source>
        <dbReference type="ARBA" id="ARBA00023146"/>
    </source>
</evidence>
<evidence type="ECO:0000256" key="9">
    <source>
        <dbReference type="HAMAP-Rule" id="MF_00049"/>
    </source>
</evidence>